<dbReference type="PANTHER" id="PTHR43162">
    <property type="match status" value="1"/>
</dbReference>
<sequence length="280" mass="29010">MTRVLVLGAHGQIGSRVVAGLRSEGAGVRAATRHPRAGDDVLFDWADPGTWPGALDGVAAVHLLPPQGDPDPAATVGPFLELARGGGVGRVVLLSSSAIEPGGAGLGEVHAHIALSWPEWAVLRPSWFMQNFSGEHLQAQSIRSADEVVSATGDGRVGFVDVDDIAAVAVRALLDPEAHNRDHVLTGPEALSYDEVAAVVSGAAGRTVRHRRLDVAGWTEEIAARTGLDPSFARMLADMDAAIAGGGASTLTSTVADVTGRPPGSFAEHCRRHAGAFDRV</sequence>
<dbReference type="PANTHER" id="PTHR43162:SF1">
    <property type="entry name" value="PRESTALK A DIFFERENTIATION PROTEIN A"/>
    <property type="match status" value="1"/>
</dbReference>
<evidence type="ECO:0000259" key="1">
    <source>
        <dbReference type="Pfam" id="PF05368"/>
    </source>
</evidence>
<dbReference type="Gene3D" id="3.90.25.10">
    <property type="entry name" value="UDP-galactose 4-epimerase, domain 1"/>
    <property type="match status" value="1"/>
</dbReference>
<dbReference type="InterPro" id="IPR051604">
    <property type="entry name" value="Ergot_Alk_Oxidoreductase"/>
</dbReference>
<dbReference type="AlphaFoldDB" id="A0A1G6U9C5"/>
<gene>
    <name evidence="2" type="ORF">SAMN04489747_0828</name>
</gene>
<accession>A0A1G6U9C5</accession>
<evidence type="ECO:0000313" key="3">
    <source>
        <dbReference type="Proteomes" id="UP000198546"/>
    </source>
</evidence>
<feature type="domain" description="NmrA-like" evidence="1">
    <location>
        <begin position="122"/>
        <end position="214"/>
    </location>
</feature>
<dbReference type="Proteomes" id="UP000198546">
    <property type="component" value="Chromosome i"/>
</dbReference>
<dbReference type="EMBL" id="LT629688">
    <property type="protein sequence ID" value="SDD37968.1"/>
    <property type="molecule type" value="Genomic_DNA"/>
</dbReference>
<name>A0A1G6U9C5_9ACTN</name>
<dbReference type="InterPro" id="IPR036291">
    <property type="entry name" value="NAD(P)-bd_dom_sf"/>
</dbReference>
<dbReference type="Pfam" id="PF05368">
    <property type="entry name" value="NmrA"/>
    <property type="match status" value="1"/>
</dbReference>
<protein>
    <submittedName>
        <fullName evidence="2">Uncharacterized conserved protein YbjT, contains NAD(P)-binding and DUF2867 domains</fullName>
    </submittedName>
</protein>
<evidence type="ECO:0000313" key="2">
    <source>
        <dbReference type="EMBL" id="SDD37968.1"/>
    </source>
</evidence>
<dbReference type="InterPro" id="IPR008030">
    <property type="entry name" value="NmrA-like"/>
</dbReference>
<keyword evidence="3" id="KW-1185">Reference proteome</keyword>
<dbReference type="RefSeq" id="WP_090590907.1">
    <property type="nucleotide sequence ID" value="NZ_LT629688.1"/>
</dbReference>
<dbReference type="Gene3D" id="3.40.50.720">
    <property type="entry name" value="NAD(P)-binding Rossmann-like Domain"/>
    <property type="match status" value="1"/>
</dbReference>
<organism evidence="2 3">
    <name type="scientific">Auraticoccus monumenti</name>
    <dbReference type="NCBI Taxonomy" id="675864"/>
    <lineage>
        <taxon>Bacteria</taxon>
        <taxon>Bacillati</taxon>
        <taxon>Actinomycetota</taxon>
        <taxon>Actinomycetes</taxon>
        <taxon>Propionibacteriales</taxon>
        <taxon>Propionibacteriaceae</taxon>
        <taxon>Auraticoccus</taxon>
    </lineage>
</organism>
<reference evidence="2 3" key="1">
    <citation type="submission" date="2016-10" db="EMBL/GenBank/DDBJ databases">
        <authorList>
            <person name="de Groot N.N."/>
        </authorList>
    </citation>
    <scope>NUCLEOTIDE SEQUENCE [LARGE SCALE GENOMIC DNA]</scope>
    <source>
        <strain evidence="2 3">MON 2.2</strain>
    </source>
</reference>
<dbReference type="STRING" id="675864.SAMN04489747_0828"/>
<proteinExistence type="predicted"/>
<dbReference type="OrthoDB" id="3725025at2"/>
<dbReference type="SUPFAM" id="SSF51735">
    <property type="entry name" value="NAD(P)-binding Rossmann-fold domains"/>
    <property type="match status" value="1"/>
</dbReference>